<dbReference type="PANTHER" id="PTHR22911">
    <property type="entry name" value="ACYL-MALONYL CONDENSING ENZYME-RELATED"/>
    <property type="match status" value="1"/>
</dbReference>
<comment type="caution">
    <text evidence="3">The sequence shown here is derived from an EMBL/GenBank/DDBJ whole genome shotgun (WGS) entry which is preliminary data.</text>
</comment>
<name>A0A934W298_9RHOB</name>
<dbReference type="SUPFAM" id="SSF103481">
    <property type="entry name" value="Multidrug resistance efflux transporter EmrE"/>
    <property type="match status" value="2"/>
</dbReference>
<dbReference type="PANTHER" id="PTHR22911:SF135">
    <property type="entry name" value="BLR4310 PROTEIN"/>
    <property type="match status" value="1"/>
</dbReference>
<organism evidence="3 4">
    <name type="scientific">Paracoccus caeni</name>
    <dbReference type="NCBI Taxonomy" id="657651"/>
    <lineage>
        <taxon>Bacteria</taxon>
        <taxon>Pseudomonadati</taxon>
        <taxon>Pseudomonadota</taxon>
        <taxon>Alphaproteobacteria</taxon>
        <taxon>Rhodobacterales</taxon>
        <taxon>Paracoccaceae</taxon>
        <taxon>Paracoccus</taxon>
    </lineage>
</organism>
<sequence>MNGSANVRGALLALLAMGLYATHDAIIKYLGGIYPSFQILFFASLLSFPLVSVVLMRDRNPGSLRPANPGWIAARTIFAVLGGICGFYAFSVLPLAQVYAILFSAPLIVTILSIPILGERVGIHRWAAVLIGLTGVLVVLRPGSQPLDFGHIAAVVAALGGASTALIIRRLGGTERPLVLIMWPMLGNFVATGAALSIQYRPMELSHLALSSLIALLGLIAGFLLILAYRAGEAAIVAPMQYSQILWATGYGILFFDESLDGVTLLGASIIIGSGIYIVWREGRGGNSANRPVTSARLRAETVTTPKTTVLQRLWPPRGG</sequence>
<dbReference type="InterPro" id="IPR000620">
    <property type="entry name" value="EamA_dom"/>
</dbReference>
<protein>
    <submittedName>
        <fullName evidence="3">DMT family transporter</fullName>
    </submittedName>
</protein>
<keyword evidence="1" id="KW-0472">Membrane</keyword>
<feature type="domain" description="EamA" evidence="2">
    <location>
        <begin position="8"/>
        <end position="140"/>
    </location>
</feature>
<feature type="transmembrane region" description="Helical" evidence="1">
    <location>
        <begin position="206"/>
        <end position="229"/>
    </location>
</feature>
<feature type="transmembrane region" description="Helical" evidence="1">
    <location>
        <begin position="262"/>
        <end position="280"/>
    </location>
</feature>
<dbReference type="AlphaFoldDB" id="A0A934W298"/>
<feature type="transmembrane region" description="Helical" evidence="1">
    <location>
        <begin position="96"/>
        <end position="114"/>
    </location>
</feature>
<keyword evidence="1" id="KW-0812">Transmembrane</keyword>
<keyword evidence="4" id="KW-1185">Reference proteome</keyword>
<feature type="transmembrane region" description="Helical" evidence="1">
    <location>
        <begin position="126"/>
        <end position="143"/>
    </location>
</feature>
<feature type="transmembrane region" description="Helical" evidence="1">
    <location>
        <begin position="180"/>
        <end position="200"/>
    </location>
</feature>
<feature type="transmembrane region" description="Helical" evidence="1">
    <location>
        <begin position="37"/>
        <end position="56"/>
    </location>
</feature>
<evidence type="ECO:0000259" key="2">
    <source>
        <dbReference type="Pfam" id="PF00892"/>
    </source>
</evidence>
<dbReference type="Pfam" id="PF00892">
    <property type="entry name" value="EamA"/>
    <property type="match status" value="2"/>
</dbReference>
<reference evidence="3" key="1">
    <citation type="submission" date="2021-01" db="EMBL/GenBank/DDBJ databases">
        <title>Paracoccus amoyensis sp. nov., isolated from the surface seawater along the coast of Xiamen Island, China.</title>
        <authorList>
            <person name="Lyu L."/>
        </authorList>
    </citation>
    <scope>NUCLEOTIDE SEQUENCE</scope>
    <source>
        <strain evidence="3">MJ17</strain>
    </source>
</reference>
<evidence type="ECO:0000313" key="4">
    <source>
        <dbReference type="Proteomes" id="UP000640485"/>
    </source>
</evidence>
<feature type="transmembrane region" description="Helical" evidence="1">
    <location>
        <begin position="149"/>
        <end position="168"/>
    </location>
</feature>
<accession>A0A934W298</accession>
<evidence type="ECO:0000256" key="1">
    <source>
        <dbReference type="SAM" id="Phobius"/>
    </source>
</evidence>
<proteinExistence type="predicted"/>
<dbReference type="InterPro" id="IPR037185">
    <property type="entry name" value="EmrE-like"/>
</dbReference>
<dbReference type="RefSeq" id="WP_200688430.1">
    <property type="nucleotide sequence ID" value="NZ_JAEPRQ010000008.1"/>
</dbReference>
<feature type="domain" description="EamA" evidence="2">
    <location>
        <begin position="149"/>
        <end position="278"/>
    </location>
</feature>
<dbReference type="Gene3D" id="1.10.3730.20">
    <property type="match status" value="1"/>
</dbReference>
<keyword evidence="1" id="KW-1133">Transmembrane helix</keyword>
<dbReference type="GO" id="GO:0016020">
    <property type="term" value="C:membrane"/>
    <property type="evidence" value="ECO:0007669"/>
    <property type="project" value="InterPro"/>
</dbReference>
<evidence type="ECO:0000313" key="3">
    <source>
        <dbReference type="EMBL" id="MBK4217559.1"/>
    </source>
</evidence>
<dbReference type="Proteomes" id="UP000640485">
    <property type="component" value="Unassembled WGS sequence"/>
</dbReference>
<feature type="transmembrane region" description="Helical" evidence="1">
    <location>
        <begin position="236"/>
        <end position="256"/>
    </location>
</feature>
<dbReference type="EMBL" id="JAEPRQ010000008">
    <property type="protein sequence ID" value="MBK4217559.1"/>
    <property type="molecule type" value="Genomic_DNA"/>
</dbReference>
<feature type="transmembrane region" description="Helical" evidence="1">
    <location>
        <begin position="68"/>
        <end position="90"/>
    </location>
</feature>
<gene>
    <name evidence="3" type="ORF">JJJ17_16640</name>
</gene>